<keyword evidence="10" id="KW-1185">Reference proteome</keyword>
<evidence type="ECO:0000259" key="8">
    <source>
        <dbReference type="PROSITE" id="PS50965"/>
    </source>
</evidence>
<dbReference type="InterPro" id="IPR011528">
    <property type="entry name" value="NERD"/>
</dbReference>
<feature type="domain" description="Protein kinase" evidence="7">
    <location>
        <begin position="186"/>
        <end position="457"/>
    </location>
</feature>
<accession>A0A4Q2SDD5</accession>
<evidence type="ECO:0000259" key="7">
    <source>
        <dbReference type="PROSITE" id="PS50011"/>
    </source>
</evidence>
<feature type="domain" description="NERD" evidence="8">
    <location>
        <begin position="10"/>
        <end position="119"/>
    </location>
</feature>
<dbReference type="PANTHER" id="PTHR43289">
    <property type="entry name" value="MITOGEN-ACTIVATED PROTEIN KINASE KINASE KINASE 20-RELATED"/>
    <property type="match status" value="1"/>
</dbReference>
<dbReference type="PANTHER" id="PTHR43289:SF6">
    <property type="entry name" value="SERINE_THREONINE-PROTEIN KINASE NEKL-3"/>
    <property type="match status" value="1"/>
</dbReference>
<gene>
    <name evidence="9" type="ORF">EUA94_21805</name>
</gene>
<dbReference type="GO" id="GO:0004674">
    <property type="term" value="F:protein serine/threonine kinase activity"/>
    <property type="evidence" value="ECO:0007669"/>
    <property type="project" value="UniProtKB-KW"/>
</dbReference>
<keyword evidence="4" id="KW-0547">Nucleotide-binding</keyword>
<dbReference type="GO" id="GO:0005524">
    <property type="term" value="F:ATP binding"/>
    <property type="evidence" value="ECO:0007669"/>
    <property type="project" value="UniProtKB-KW"/>
</dbReference>
<proteinExistence type="predicted"/>
<dbReference type="OrthoDB" id="5793358at2"/>
<dbReference type="Gene3D" id="1.10.510.10">
    <property type="entry name" value="Transferase(Phosphotransferase) domain 1"/>
    <property type="match status" value="2"/>
</dbReference>
<keyword evidence="2" id="KW-0723">Serine/threonine-protein kinase</keyword>
<name>A0A4Q2SDD5_9ACTN</name>
<evidence type="ECO:0000256" key="6">
    <source>
        <dbReference type="ARBA" id="ARBA00022840"/>
    </source>
</evidence>
<keyword evidence="5" id="KW-0418">Kinase</keyword>
<dbReference type="AlphaFoldDB" id="A0A4Q2SDD5"/>
<feature type="domain" description="Protein kinase" evidence="7">
    <location>
        <begin position="466"/>
        <end position="706"/>
    </location>
</feature>
<comment type="caution">
    <text evidence="9">The sequence shown here is derived from an EMBL/GenBank/DDBJ whole genome shotgun (WGS) entry which is preliminary data.</text>
</comment>
<evidence type="ECO:0000256" key="2">
    <source>
        <dbReference type="ARBA" id="ARBA00022527"/>
    </source>
</evidence>
<dbReference type="EC" id="2.7.11.1" evidence="1"/>
<dbReference type="InterPro" id="IPR000719">
    <property type="entry name" value="Prot_kinase_dom"/>
</dbReference>
<keyword evidence="6" id="KW-0067">ATP-binding</keyword>
<evidence type="ECO:0000313" key="9">
    <source>
        <dbReference type="EMBL" id="RYC03335.1"/>
    </source>
</evidence>
<dbReference type="Gene3D" id="3.30.200.20">
    <property type="entry name" value="Phosphorylase Kinase, domain 1"/>
    <property type="match status" value="2"/>
</dbReference>
<evidence type="ECO:0000256" key="5">
    <source>
        <dbReference type="ARBA" id="ARBA00022777"/>
    </source>
</evidence>
<evidence type="ECO:0000256" key="3">
    <source>
        <dbReference type="ARBA" id="ARBA00022679"/>
    </source>
</evidence>
<evidence type="ECO:0000313" key="10">
    <source>
        <dbReference type="Proteomes" id="UP000291101"/>
    </source>
</evidence>
<reference evidence="9 10" key="1">
    <citation type="submission" date="2019-01" db="EMBL/GenBank/DDBJ databases">
        <title>Novel species of Nocardioides.</title>
        <authorList>
            <person name="Liu Q."/>
            <person name="X Y.-H."/>
        </authorList>
    </citation>
    <scope>NUCLEOTIDE SEQUENCE [LARGE SCALE GENOMIC DNA]</scope>
    <source>
        <strain evidence="9 10">HLT2-9</strain>
    </source>
</reference>
<evidence type="ECO:0000256" key="1">
    <source>
        <dbReference type="ARBA" id="ARBA00012513"/>
    </source>
</evidence>
<dbReference type="SUPFAM" id="SSF56112">
    <property type="entry name" value="Protein kinase-like (PK-like)"/>
    <property type="match status" value="2"/>
</dbReference>
<dbReference type="Pfam" id="PF08378">
    <property type="entry name" value="NERD"/>
    <property type="match status" value="1"/>
</dbReference>
<dbReference type="PROSITE" id="PS50011">
    <property type="entry name" value="PROTEIN_KINASE_DOM"/>
    <property type="match status" value="2"/>
</dbReference>
<evidence type="ECO:0000256" key="4">
    <source>
        <dbReference type="ARBA" id="ARBA00022741"/>
    </source>
</evidence>
<protein>
    <recommendedName>
        <fullName evidence="1">non-specific serine/threonine protein kinase</fullName>
        <ecNumber evidence="1">2.7.11.1</ecNumber>
    </recommendedName>
</protein>
<dbReference type="Proteomes" id="UP000291101">
    <property type="component" value="Unassembled WGS sequence"/>
</dbReference>
<organism evidence="9 10">
    <name type="scientific">Nocardioides zhouii</name>
    <dbReference type="NCBI Taxonomy" id="1168729"/>
    <lineage>
        <taxon>Bacteria</taxon>
        <taxon>Bacillati</taxon>
        <taxon>Actinomycetota</taxon>
        <taxon>Actinomycetes</taxon>
        <taxon>Propionibacteriales</taxon>
        <taxon>Nocardioidaceae</taxon>
        <taxon>Nocardioides</taxon>
    </lineage>
</organism>
<dbReference type="Pfam" id="PF00069">
    <property type="entry name" value="Pkinase"/>
    <property type="match status" value="2"/>
</dbReference>
<dbReference type="RefSeq" id="WP_129429026.1">
    <property type="nucleotide sequence ID" value="NZ_SDWV01000037.1"/>
</dbReference>
<keyword evidence="3" id="KW-0808">Transferase</keyword>
<dbReference type="CDD" id="cd14014">
    <property type="entry name" value="STKc_PknB_like"/>
    <property type="match status" value="1"/>
</dbReference>
<dbReference type="PROSITE" id="PS50965">
    <property type="entry name" value="NERD"/>
    <property type="match status" value="1"/>
</dbReference>
<dbReference type="InterPro" id="IPR011009">
    <property type="entry name" value="Kinase-like_dom_sf"/>
</dbReference>
<sequence length="1258" mass="137512">MADLRVKDEWVGPGEKKTAEHLRDTLPDDWVIFAGRKLAGENRDDVDLIVVGHGKIFVLDEKSWGPRLVVDDSYWYVNGRARQNPIGRVGQLSRKLATKLKDHAKGYKQVPGKRVVPGIVLSHDNLQILSGLNHDISEHVWQLSAAGAEMLKVDKAETPLGHARKAVIAYLDDLPAGGKIQMLGDYRVDNRMAVPGKEQAYEAVDSSDRPVVLKCYPVDALEELGDPTEFLRRETKALNKLAESGRAWQALPFFRDEAYGLFVVPVVRPFNARSLAKSLKDLDPERPAGRLPDDIARNLVVDAYTALAEVHAEGLVHRALDPGRIWLGRALRVMFSDFHLARIDNAQTIVAWEPDEDSGNDYRAPECAVSLATATPRSDVFSLSMCLIEWLLGEPAPELTIEQMQAKLLDSYPWAAPMAVALEDAGSRPSAEELTLSLTPKPKSLTEAHSTATNEFTPGGVVGDRYRIEEKLGEGGFAVTWKVFDTWPGHHKVLKQFKVAMPETLREEYQAANQLNHDCCGRVYDIQIDKTPPYLVQEYVEGQSLDVVGIDRSLKELRQIAEHVLTALAYIHGKDLLHGDVTPANIVAANDGSGIAKLIDFGLATPHGQRPQGWTPKFAAPEVLDGKPAKSSSDLFGFAASLAFAMLGRPITRVTDGRVQIVPLTPDDRQVWGDEGEAFLQALLKGVQLNPADRPASATEFLNLVRAARPAPPPAPHITPGPSIELTEVHNDGVTYIRRLYRGSVAGNGGNRGLDDPFAVDTYVPTALDTQLLPRVLAGELDVVLLSGNPGDGKTAVLVKLGEQLSTAGATIEHEDEAGWRMRLGDRLFTAVYDASESHGDLSSDQLVSAALDAVIESGRGTALIAVNDGRLLQFFDDHGGKYETWGFDVKDQVNGKETPGSRLAVVDLKRRSLASEDGHDGPALNALASMVNHPHWEDCSGCVAQYDCPILANRDTLNGQGAQVFDELVRISHLRRRRRATFRDVRSAIAWLITGDRSCADIHQWRSSNLSAMQLEGALISELAFSTESSDYLVAEWSELDPAQVAAPGVDRLFRTQGAASQHPVYKGVDAVARGLYFELVSDEAGQTDRTSVMSYRYLEEFTSMLRNEDPERTRARLLLGMSRLVGAFGYTDNGLAMSSGMPRAAWAILHTVPASEFTVSIDDARSPYVETIADQLTLTHVSNPSITLSLDTAEIILRAADGELVNDLATDAILEEIEAFVSQLARRPSMEARIVNSSGSVAVARIDGTQIVLEDA</sequence>
<dbReference type="EMBL" id="SDWV01000037">
    <property type="protein sequence ID" value="RYC03335.1"/>
    <property type="molecule type" value="Genomic_DNA"/>
</dbReference>